<protein>
    <submittedName>
        <fullName evidence="1">Uncharacterized protein</fullName>
    </submittedName>
</protein>
<reference evidence="1" key="1">
    <citation type="submission" date="2018-02" db="EMBL/GenBank/DDBJ databases">
        <title>Rhizophora mucronata_Transcriptome.</title>
        <authorList>
            <person name="Meera S.P."/>
            <person name="Sreeshan A."/>
            <person name="Augustine A."/>
        </authorList>
    </citation>
    <scope>NUCLEOTIDE SEQUENCE</scope>
    <source>
        <tissue evidence="1">Leaf</tissue>
    </source>
</reference>
<proteinExistence type="predicted"/>
<name>A0A2P2NUG1_RHIMU</name>
<organism evidence="1">
    <name type="scientific">Rhizophora mucronata</name>
    <name type="common">Asiatic mangrove</name>
    <dbReference type="NCBI Taxonomy" id="61149"/>
    <lineage>
        <taxon>Eukaryota</taxon>
        <taxon>Viridiplantae</taxon>
        <taxon>Streptophyta</taxon>
        <taxon>Embryophyta</taxon>
        <taxon>Tracheophyta</taxon>
        <taxon>Spermatophyta</taxon>
        <taxon>Magnoliopsida</taxon>
        <taxon>eudicotyledons</taxon>
        <taxon>Gunneridae</taxon>
        <taxon>Pentapetalae</taxon>
        <taxon>rosids</taxon>
        <taxon>fabids</taxon>
        <taxon>Malpighiales</taxon>
        <taxon>Rhizophoraceae</taxon>
        <taxon>Rhizophora</taxon>
    </lineage>
</organism>
<accession>A0A2P2NUG1</accession>
<evidence type="ECO:0000313" key="1">
    <source>
        <dbReference type="EMBL" id="MBX45991.1"/>
    </source>
</evidence>
<dbReference type="EMBL" id="GGEC01065507">
    <property type="protein sequence ID" value="MBX45991.1"/>
    <property type="molecule type" value="Transcribed_RNA"/>
</dbReference>
<sequence>MRQCDNQLTEQPNSFLSELLIGAYLTGTYFNLLTLS</sequence>
<dbReference type="AlphaFoldDB" id="A0A2P2NUG1"/>